<evidence type="ECO:0000313" key="1">
    <source>
        <dbReference type="EMBL" id="KAJ1939857.1"/>
    </source>
</evidence>
<gene>
    <name evidence="1" type="primary">HIS6</name>
    <name evidence="1" type="ORF">FBU59_003984</name>
</gene>
<reference evidence="1" key="1">
    <citation type="submission" date="2022-07" db="EMBL/GenBank/DDBJ databases">
        <title>Phylogenomic reconstructions and comparative analyses of Kickxellomycotina fungi.</title>
        <authorList>
            <person name="Reynolds N.K."/>
            <person name="Stajich J.E."/>
            <person name="Barry K."/>
            <person name="Grigoriev I.V."/>
            <person name="Crous P."/>
            <person name="Smith M.E."/>
        </authorList>
    </citation>
    <scope>NUCLEOTIDE SEQUENCE</scope>
    <source>
        <strain evidence="1">NRRL 5244</strain>
    </source>
</reference>
<dbReference type="EMBL" id="JANBPW010002713">
    <property type="protein sequence ID" value="KAJ1939857.1"/>
    <property type="molecule type" value="Genomic_DNA"/>
</dbReference>
<sequence length="259" mass="28007">MYSKFRPCIDLHSGQVKQIVGGTLHEDNAGVLKTNFVSAHPSSHYADLYRQNSLLGGHVIMLGPNNDAAARSALSAWPDRLQVGGGITAANAQDWISAGASKVIITSWLFPDAKFSLDRLRTISSLVGKDRLVVDLSCRRRSDGCWVVAMNKWQTMTDMVIGKEELEMLAGLCSEFLIHAADVEGLCDGIDEELVSALAEWSPIPVTYAGGARATDDLALVTKLSKGRVDLTIGSALDIFGGDKIKFADCVKWNQTGRL</sequence>
<comment type="caution">
    <text evidence="1">The sequence shown here is derived from an EMBL/GenBank/DDBJ whole genome shotgun (WGS) entry which is preliminary data.</text>
</comment>
<keyword evidence="1" id="KW-0413">Isomerase</keyword>
<name>A0ACC1J6Z1_9FUNG</name>
<evidence type="ECO:0000313" key="2">
    <source>
        <dbReference type="Proteomes" id="UP001150603"/>
    </source>
</evidence>
<accession>A0ACC1J6Z1</accession>
<dbReference type="EC" id="5.3.1.16" evidence="1"/>
<organism evidence="1 2">
    <name type="scientific">Linderina macrospora</name>
    <dbReference type="NCBI Taxonomy" id="4868"/>
    <lineage>
        <taxon>Eukaryota</taxon>
        <taxon>Fungi</taxon>
        <taxon>Fungi incertae sedis</taxon>
        <taxon>Zoopagomycota</taxon>
        <taxon>Kickxellomycotina</taxon>
        <taxon>Kickxellomycetes</taxon>
        <taxon>Kickxellales</taxon>
        <taxon>Kickxellaceae</taxon>
        <taxon>Linderina</taxon>
    </lineage>
</organism>
<dbReference type="Proteomes" id="UP001150603">
    <property type="component" value="Unassembled WGS sequence"/>
</dbReference>
<proteinExistence type="predicted"/>
<protein>
    <submittedName>
        <fullName evidence="1">Enzyme that catalyzes the fourth step in the histidine pathway</fullName>
        <ecNumber evidence="1">5.3.1.16</ecNumber>
    </submittedName>
</protein>
<keyword evidence="2" id="KW-1185">Reference proteome</keyword>